<dbReference type="InterPro" id="IPR029021">
    <property type="entry name" value="Prot-tyrosine_phosphatase-like"/>
</dbReference>
<feature type="compositionally biased region" description="Gly residues" evidence="1">
    <location>
        <begin position="277"/>
        <end position="287"/>
    </location>
</feature>
<feature type="region of interest" description="Disordered" evidence="1">
    <location>
        <begin position="200"/>
        <end position="239"/>
    </location>
</feature>
<evidence type="ECO:0008006" key="6">
    <source>
        <dbReference type="Google" id="ProtNLM"/>
    </source>
</evidence>
<sequence length="294" mass="31523">MKAKRDREEPCFICNHYHDHENGEPCQICGHVMTQAERKTLDHTVLPTAVIPGSLYLGSYDTASRSELLRAMGITHILNTWPSNPALFKNSFIYHTVSSAPVDFKECFDFIDGVIKQEHKVLVYCMTGVSRSPSVVIAYLMKHRGWRLAESYKWVKDKRTSINIKEEDAKRLMEYEVQLHGSCSAPLGLAVLNNAPTFGQQAQLGPGPSQAPEAAPMASTSGPTFGAQGGQPQWSLGHSAAPAQGFRFGACGACGPQQQGQAGDQGANPFAMPKQGGAPGGGGGGAGNDMETGM</sequence>
<feature type="domain" description="Tyrosine specific protein phosphatases" evidence="3">
    <location>
        <begin position="102"/>
        <end position="170"/>
    </location>
</feature>
<feature type="compositionally biased region" description="Low complexity" evidence="1">
    <location>
        <begin position="256"/>
        <end position="267"/>
    </location>
</feature>
<keyword evidence="5" id="KW-1185">Reference proteome</keyword>
<comment type="caution">
    <text evidence="4">The sequence shown here is derived from an EMBL/GenBank/DDBJ whole genome shotgun (WGS) entry which is preliminary data.</text>
</comment>
<accession>A0A835YIH4</accession>
<dbReference type="GO" id="GO:0009734">
    <property type="term" value="P:auxin-activated signaling pathway"/>
    <property type="evidence" value="ECO:0007669"/>
    <property type="project" value="InterPro"/>
</dbReference>
<dbReference type="EMBL" id="JAEHOE010000011">
    <property type="protein sequence ID" value="KAG2498259.1"/>
    <property type="molecule type" value="Genomic_DNA"/>
</dbReference>
<evidence type="ECO:0000256" key="1">
    <source>
        <dbReference type="SAM" id="MobiDB-lite"/>
    </source>
</evidence>
<dbReference type="InterPro" id="IPR020422">
    <property type="entry name" value="TYR_PHOSPHATASE_DUAL_dom"/>
</dbReference>
<evidence type="ECO:0000259" key="2">
    <source>
        <dbReference type="PROSITE" id="PS50054"/>
    </source>
</evidence>
<dbReference type="AlphaFoldDB" id="A0A835YIH4"/>
<dbReference type="PROSITE" id="PS50054">
    <property type="entry name" value="TYR_PHOSPHATASE_DUAL"/>
    <property type="match status" value="1"/>
</dbReference>
<dbReference type="SUPFAM" id="SSF52799">
    <property type="entry name" value="(Phosphotyrosine protein) phosphatases II"/>
    <property type="match status" value="1"/>
</dbReference>
<reference evidence="4" key="1">
    <citation type="journal article" date="2020" name="bioRxiv">
        <title>Comparative genomics of Chlamydomonas.</title>
        <authorList>
            <person name="Craig R.J."/>
            <person name="Hasan A.R."/>
            <person name="Ness R.W."/>
            <person name="Keightley P.D."/>
        </authorList>
    </citation>
    <scope>NUCLEOTIDE SEQUENCE</scope>
    <source>
        <strain evidence="4">CCAP 11/70</strain>
    </source>
</reference>
<protein>
    <recommendedName>
        <fullName evidence="6">Protein-tyrosine-phosphatase</fullName>
    </recommendedName>
</protein>
<dbReference type="GO" id="GO:0009738">
    <property type="term" value="P:abscisic acid-activated signaling pathway"/>
    <property type="evidence" value="ECO:0007669"/>
    <property type="project" value="InterPro"/>
</dbReference>
<proteinExistence type="predicted"/>
<dbReference type="PANTHER" id="PTHR47244:SF1">
    <property type="entry name" value="PROTEIN-TYROSINE-PHOSPHATASE IBR5"/>
    <property type="match status" value="1"/>
</dbReference>
<gene>
    <name evidence="4" type="ORF">HYH03_004009</name>
</gene>
<feature type="domain" description="Tyrosine-protein phosphatase" evidence="2">
    <location>
        <begin position="46"/>
        <end position="181"/>
    </location>
</feature>
<organism evidence="4 5">
    <name type="scientific">Edaphochlamys debaryana</name>
    <dbReference type="NCBI Taxonomy" id="47281"/>
    <lineage>
        <taxon>Eukaryota</taxon>
        <taxon>Viridiplantae</taxon>
        <taxon>Chlorophyta</taxon>
        <taxon>core chlorophytes</taxon>
        <taxon>Chlorophyceae</taxon>
        <taxon>CS clade</taxon>
        <taxon>Chlamydomonadales</taxon>
        <taxon>Chlamydomonadales incertae sedis</taxon>
        <taxon>Edaphochlamys</taxon>
    </lineage>
</organism>
<dbReference type="OrthoDB" id="165342at2759"/>
<dbReference type="InterPro" id="IPR044212">
    <property type="entry name" value="IBR5-like"/>
</dbReference>
<dbReference type="GO" id="GO:0005634">
    <property type="term" value="C:nucleus"/>
    <property type="evidence" value="ECO:0007669"/>
    <property type="project" value="TreeGrafter"/>
</dbReference>
<dbReference type="InterPro" id="IPR000340">
    <property type="entry name" value="Dual-sp_phosphatase_cat-dom"/>
</dbReference>
<dbReference type="Gene3D" id="3.90.190.10">
    <property type="entry name" value="Protein tyrosine phosphatase superfamily"/>
    <property type="match status" value="1"/>
</dbReference>
<evidence type="ECO:0000313" key="4">
    <source>
        <dbReference type="EMBL" id="KAG2498259.1"/>
    </source>
</evidence>
<dbReference type="SMART" id="SM00195">
    <property type="entry name" value="DSPc"/>
    <property type="match status" value="1"/>
</dbReference>
<dbReference type="PANTHER" id="PTHR47244">
    <property type="entry name" value="PROTEIN-TYROSINE-PHOSPHATASE IBR5"/>
    <property type="match status" value="1"/>
</dbReference>
<dbReference type="Proteomes" id="UP000612055">
    <property type="component" value="Unassembled WGS sequence"/>
</dbReference>
<feature type="region of interest" description="Disordered" evidence="1">
    <location>
        <begin position="256"/>
        <end position="294"/>
    </location>
</feature>
<dbReference type="PROSITE" id="PS50056">
    <property type="entry name" value="TYR_PHOSPHATASE_2"/>
    <property type="match status" value="1"/>
</dbReference>
<evidence type="ECO:0000313" key="5">
    <source>
        <dbReference type="Proteomes" id="UP000612055"/>
    </source>
</evidence>
<dbReference type="Pfam" id="PF00782">
    <property type="entry name" value="DSPc"/>
    <property type="match status" value="1"/>
</dbReference>
<evidence type="ECO:0000259" key="3">
    <source>
        <dbReference type="PROSITE" id="PS50056"/>
    </source>
</evidence>
<dbReference type="InterPro" id="IPR000387">
    <property type="entry name" value="Tyr_Pase_dom"/>
</dbReference>
<name>A0A835YIH4_9CHLO</name>
<dbReference type="GO" id="GO:0033549">
    <property type="term" value="F:MAP kinase phosphatase activity"/>
    <property type="evidence" value="ECO:0007669"/>
    <property type="project" value="InterPro"/>
</dbReference>